<evidence type="ECO:0000259" key="2">
    <source>
        <dbReference type="SMART" id="SM00278"/>
    </source>
</evidence>
<dbReference type="SMART" id="SM00278">
    <property type="entry name" value="HhH1"/>
    <property type="match status" value="2"/>
</dbReference>
<dbReference type="AlphaFoldDB" id="A0A938XCP1"/>
<name>A0A938XCP1_9CLOT</name>
<dbReference type="InterPro" id="IPR051675">
    <property type="entry name" value="Endo/Exo/Phosphatase_dom_1"/>
</dbReference>
<proteinExistence type="predicted"/>
<gene>
    <name evidence="3" type="ORF">H6A20_03585</name>
</gene>
<evidence type="ECO:0000256" key="1">
    <source>
        <dbReference type="SAM" id="MobiDB-lite"/>
    </source>
</evidence>
<dbReference type="InterPro" id="IPR010994">
    <property type="entry name" value="RuvA_2-like"/>
</dbReference>
<feature type="domain" description="Helix-hairpin-helix DNA-binding motif class 1" evidence="2">
    <location>
        <begin position="170"/>
        <end position="189"/>
    </location>
</feature>
<reference evidence="3" key="2">
    <citation type="journal article" date="2021" name="Sci. Rep.">
        <title>The distribution of antibiotic resistance genes in chicken gut microbiota commensals.</title>
        <authorList>
            <person name="Juricova H."/>
            <person name="Matiasovicova J."/>
            <person name="Kubasova T."/>
            <person name="Cejkova D."/>
            <person name="Rychlik I."/>
        </authorList>
    </citation>
    <scope>NUCLEOTIDE SEQUENCE</scope>
    <source>
        <strain evidence="3">An582</strain>
    </source>
</reference>
<dbReference type="PANTHER" id="PTHR21180">
    <property type="entry name" value="ENDONUCLEASE/EXONUCLEASE/PHOSPHATASE FAMILY DOMAIN-CONTAINING PROTEIN 1"/>
    <property type="match status" value="1"/>
</dbReference>
<dbReference type="Gene3D" id="1.10.150.310">
    <property type="entry name" value="Tex RuvX-like domain-like"/>
    <property type="match status" value="1"/>
</dbReference>
<evidence type="ECO:0000313" key="3">
    <source>
        <dbReference type="EMBL" id="MBM6947747.1"/>
    </source>
</evidence>
<dbReference type="EMBL" id="JACJKS010000004">
    <property type="protein sequence ID" value="MBM6947747.1"/>
    <property type="molecule type" value="Genomic_DNA"/>
</dbReference>
<feature type="region of interest" description="Disordered" evidence="1">
    <location>
        <begin position="52"/>
        <end position="74"/>
    </location>
</feature>
<dbReference type="Pfam" id="PF12836">
    <property type="entry name" value="HHH_3"/>
    <property type="match status" value="1"/>
</dbReference>
<sequence length="222" mass="23556">MPAVSGHKEGCPRPQDGCQEVFMLRGPKKVVFLFVIVAVILAGCRREAQTSGLQEVSLEKEAPESGGQQEEEEAGALREGTVFVYVCGQVASPGVYELTEGARVYEALEAAGGALDGGYPESLNLAQEVQDGQKLYVPTQEEALAGGIPQEGGPGGGAQAKVNLNTAGLEELMTLTGIGQTRAEAILAYREEQGQFRAPEDIMNVDGIKEGIYEKLKDEITV</sequence>
<dbReference type="InterPro" id="IPR003583">
    <property type="entry name" value="Hlx-hairpin-Hlx_DNA-bd_motif"/>
</dbReference>
<feature type="domain" description="Helix-hairpin-helix DNA-binding motif class 1" evidence="2">
    <location>
        <begin position="200"/>
        <end position="219"/>
    </location>
</feature>
<accession>A0A938XCP1</accession>
<dbReference type="Pfam" id="PF10531">
    <property type="entry name" value="SLBB"/>
    <property type="match status" value="1"/>
</dbReference>
<comment type="caution">
    <text evidence="3">The sequence shown here is derived from an EMBL/GenBank/DDBJ whole genome shotgun (WGS) entry which is preliminary data.</text>
</comment>
<dbReference type="GO" id="GO:0003677">
    <property type="term" value="F:DNA binding"/>
    <property type="evidence" value="ECO:0007669"/>
    <property type="project" value="InterPro"/>
</dbReference>
<dbReference type="GO" id="GO:0015628">
    <property type="term" value="P:protein secretion by the type II secretion system"/>
    <property type="evidence" value="ECO:0007669"/>
    <property type="project" value="TreeGrafter"/>
</dbReference>
<dbReference type="InterPro" id="IPR019554">
    <property type="entry name" value="Soluble_ligand-bd"/>
</dbReference>
<dbReference type="Gene3D" id="3.10.560.10">
    <property type="entry name" value="Outer membrane lipoprotein wza domain like"/>
    <property type="match status" value="1"/>
</dbReference>
<protein>
    <submittedName>
        <fullName evidence="3">Helix-hairpin-helix domain-containing protein</fullName>
    </submittedName>
</protein>
<dbReference type="GO" id="GO:0015627">
    <property type="term" value="C:type II protein secretion system complex"/>
    <property type="evidence" value="ECO:0007669"/>
    <property type="project" value="TreeGrafter"/>
</dbReference>
<dbReference type="Proteomes" id="UP000705508">
    <property type="component" value="Unassembled WGS sequence"/>
</dbReference>
<organism evidence="3 4">
    <name type="scientific">Mordavella massiliensis</name>
    <dbReference type="NCBI Taxonomy" id="1871024"/>
    <lineage>
        <taxon>Bacteria</taxon>
        <taxon>Bacillati</taxon>
        <taxon>Bacillota</taxon>
        <taxon>Clostridia</taxon>
        <taxon>Eubacteriales</taxon>
        <taxon>Clostridiaceae</taxon>
        <taxon>Mordavella</taxon>
    </lineage>
</organism>
<dbReference type="SUPFAM" id="SSF47781">
    <property type="entry name" value="RuvA domain 2-like"/>
    <property type="match status" value="1"/>
</dbReference>
<dbReference type="PANTHER" id="PTHR21180:SF32">
    <property type="entry name" value="ENDONUCLEASE_EXONUCLEASE_PHOSPHATASE FAMILY DOMAIN-CONTAINING PROTEIN 1"/>
    <property type="match status" value="1"/>
</dbReference>
<dbReference type="NCBIfam" id="TIGR00426">
    <property type="entry name" value="competence protein ComEA helix-hairpin-helix repeat region"/>
    <property type="match status" value="1"/>
</dbReference>
<evidence type="ECO:0000313" key="4">
    <source>
        <dbReference type="Proteomes" id="UP000705508"/>
    </source>
</evidence>
<dbReference type="InterPro" id="IPR004509">
    <property type="entry name" value="Competence_ComEA_HhH"/>
</dbReference>
<dbReference type="GO" id="GO:0006281">
    <property type="term" value="P:DNA repair"/>
    <property type="evidence" value="ECO:0007669"/>
    <property type="project" value="InterPro"/>
</dbReference>
<reference evidence="3" key="1">
    <citation type="submission" date="2020-08" db="EMBL/GenBank/DDBJ databases">
        <authorList>
            <person name="Cejkova D."/>
            <person name="Kubasova T."/>
            <person name="Jahodarova E."/>
            <person name="Rychlik I."/>
        </authorList>
    </citation>
    <scope>NUCLEOTIDE SEQUENCE</scope>
    <source>
        <strain evidence="3">An582</strain>
    </source>
</reference>